<comment type="caution">
    <text evidence="2">The sequence shown here is derived from an EMBL/GenBank/DDBJ whole genome shotgun (WGS) entry which is preliminary data.</text>
</comment>
<name>A0ABU8F752_9BACI</name>
<sequence>MNSFVLLSNRIWEFEYFERTKIFFWARGMAVPAPNQKNSHIDLEQIGDVIYLVSGAAIRNNCVSHLKDKVTSSPMLAWQCRVKEIVDRPTIQFYYFHGKKNSRRNRMTLPFEYFKELQHLDTFNDEPFSETNREHINQYVQAGEILNRLYEEGALEFAIGHENEEKKLCYIYDEERKLRHVSMDFPYVDKAEIVEIQKLRKEKYYPTFASFQHIQQAYSAAGLNTEFLLEHMSTGIFNSYSVIEIEEELYIPIHYPQGLPQGISVRYISQNSGNDLVDLIEETARTKRFVNSVKGSGNQVQHAKNQIFYGPPGTGKTYSVVRKAIEIVNPSLAEKFVNAESETGETNREQWVEAYKQYIEQKQIQFCTFHQSYSYEDFVEGLRSDDQGSFVPTDGIFKEICEAAKLSAMKPSTSYVFDENEINFFKMSLGDSSYDEEIYDYCIDNDVIALGYGGEIDYQNCEDLNEIRYELEQQVDSEGQSKFVAEAVHRFKNRLSVDDIVIVSDGNHYIKAIGKVAGEYYFDDKTDIAYNHFRKVEWLYTGELISVTQLSTKIFSQQTIYELKMDNLNIDFIKQLLSNDDTEGMAQNYVLIIDEINRGNISRIFGELITLIEDDKRLGEANEIVVKLPYSKDFFGVPSNLYIIGTMNTADRSITLMDTALRRRFDFIEMMPDSSLLSEDVDGINVRKLLEVMNTRIEYLYDRDHQIGHAFFLGKELSVNFIIQTIQKKVIPLLHEYFYDDWEKVALVLGGSVEVDQPDGFIQSYTINPSDLFKETTLRLKERTNYVVNPTPSKEAIHRIY</sequence>
<evidence type="ECO:0000259" key="1">
    <source>
        <dbReference type="Pfam" id="PF07728"/>
    </source>
</evidence>
<keyword evidence="3" id="KW-1185">Reference proteome</keyword>
<dbReference type="PANTHER" id="PTHR37291:SF1">
    <property type="entry name" value="TYPE IV METHYL-DIRECTED RESTRICTION ENZYME ECOKMCRB SUBUNIT"/>
    <property type="match status" value="1"/>
</dbReference>
<dbReference type="EMBL" id="JBAWSY010000006">
    <property type="protein sequence ID" value="MEI4770067.1"/>
    <property type="molecule type" value="Genomic_DNA"/>
</dbReference>
<dbReference type="SUPFAM" id="SSF52540">
    <property type="entry name" value="P-loop containing nucleoside triphosphate hydrolases"/>
    <property type="match status" value="1"/>
</dbReference>
<reference evidence="2 3" key="1">
    <citation type="submission" date="2024-01" db="EMBL/GenBank/DDBJ databases">
        <title>Seven novel Bacillus-like species.</title>
        <authorList>
            <person name="Liu G."/>
        </authorList>
    </citation>
    <scope>NUCLEOTIDE SEQUENCE [LARGE SCALE GENOMIC DNA]</scope>
    <source>
        <strain evidence="2 3">FJAT-51614</strain>
    </source>
</reference>
<proteinExistence type="predicted"/>
<dbReference type="InterPro" id="IPR052934">
    <property type="entry name" value="Methyl-DNA_Rec/Restrict_Enz"/>
</dbReference>
<gene>
    <name evidence="2" type="ORF">WAX74_10500</name>
</gene>
<accession>A0ABU8F752</accession>
<dbReference type="Pfam" id="PF07728">
    <property type="entry name" value="AAA_5"/>
    <property type="match status" value="1"/>
</dbReference>
<dbReference type="Proteomes" id="UP001364890">
    <property type="component" value="Unassembled WGS sequence"/>
</dbReference>
<dbReference type="InterPro" id="IPR027417">
    <property type="entry name" value="P-loop_NTPase"/>
</dbReference>
<dbReference type="PANTHER" id="PTHR37291">
    <property type="entry name" value="5-METHYLCYTOSINE-SPECIFIC RESTRICTION ENZYME B"/>
    <property type="match status" value="1"/>
</dbReference>
<protein>
    <submittedName>
        <fullName evidence="2">AAA family ATPase</fullName>
    </submittedName>
</protein>
<evidence type="ECO:0000313" key="3">
    <source>
        <dbReference type="Proteomes" id="UP001364890"/>
    </source>
</evidence>
<organism evidence="2 3">
    <name type="scientific">Psychrobacillus mangrovi</name>
    <dbReference type="NCBI Taxonomy" id="3117745"/>
    <lineage>
        <taxon>Bacteria</taxon>
        <taxon>Bacillati</taxon>
        <taxon>Bacillota</taxon>
        <taxon>Bacilli</taxon>
        <taxon>Bacillales</taxon>
        <taxon>Bacillaceae</taxon>
        <taxon>Psychrobacillus</taxon>
    </lineage>
</organism>
<dbReference type="InterPro" id="IPR011704">
    <property type="entry name" value="ATPase_dyneun-rel_AAA"/>
</dbReference>
<dbReference type="RefSeq" id="WP_336497625.1">
    <property type="nucleotide sequence ID" value="NZ_JBAWSY010000006.1"/>
</dbReference>
<evidence type="ECO:0000313" key="2">
    <source>
        <dbReference type="EMBL" id="MEI4770067.1"/>
    </source>
</evidence>
<dbReference type="Gene3D" id="3.40.50.300">
    <property type="entry name" value="P-loop containing nucleotide triphosphate hydrolases"/>
    <property type="match status" value="2"/>
</dbReference>
<feature type="domain" description="ATPase dynein-related AAA" evidence="1">
    <location>
        <begin position="548"/>
        <end position="665"/>
    </location>
</feature>